<dbReference type="CDD" id="cd02440">
    <property type="entry name" value="AdoMet_MTases"/>
    <property type="match status" value="1"/>
</dbReference>
<proteinExistence type="predicted"/>
<accession>H3ZI45</accession>
<dbReference type="eggNOG" id="COG2226">
    <property type="taxonomic scope" value="Bacteria"/>
</dbReference>
<organism evidence="4 5">
    <name type="scientific">Alishewanella jeotgali KCTC 22429</name>
    <dbReference type="NCBI Taxonomy" id="1129374"/>
    <lineage>
        <taxon>Bacteria</taxon>
        <taxon>Pseudomonadati</taxon>
        <taxon>Pseudomonadota</taxon>
        <taxon>Gammaproteobacteria</taxon>
        <taxon>Alteromonadales</taxon>
        <taxon>Alteromonadaceae</taxon>
        <taxon>Alishewanella</taxon>
    </lineage>
</organism>
<dbReference type="STRING" id="1129374.AJE_15279"/>
<dbReference type="Gene3D" id="2.20.130.10">
    <property type="entry name" value="CAC2371-like domains"/>
    <property type="match status" value="1"/>
</dbReference>
<dbReference type="AlphaFoldDB" id="H3ZI45"/>
<dbReference type="EMBL" id="AHTH01000049">
    <property type="protein sequence ID" value="EHR39687.1"/>
    <property type="molecule type" value="Genomic_DNA"/>
</dbReference>
<dbReference type="Proteomes" id="UP000012046">
    <property type="component" value="Unassembled WGS sequence"/>
</dbReference>
<evidence type="ECO:0000256" key="2">
    <source>
        <dbReference type="ARBA" id="ARBA00022679"/>
    </source>
</evidence>
<feature type="domain" description="Methyltransferase" evidence="3">
    <location>
        <begin position="70"/>
        <end position="160"/>
    </location>
</feature>
<comment type="caution">
    <text evidence="4">The sequence shown here is derived from an EMBL/GenBank/DDBJ whole genome shotgun (WGS) entry which is preliminary data.</text>
</comment>
<dbReference type="SUPFAM" id="SSF53335">
    <property type="entry name" value="S-adenosyl-L-methionine-dependent methyltransferases"/>
    <property type="match status" value="1"/>
</dbReference>
<dbReference type="PANTHER" id="PTHR43861:SF1">
    <property type="entry name" value="TRANS-ACONITATE 2-METHYLTRANSFERASE"/>
    <property type="match status" value="1"/>
</dbReference>
<keyword evidence="5" id="KW-1185">Reference proteome</keyword>
<dbReference type="Pfam" id="PF13649">
    <property type="entry name" value="Methyltransf_25"/>
    <property type="match status" value="1"/>
</dbReference>
<keyword evidence="1 4" id="KW-0489">Methyltransferase</keyword>
<gene>
    <name evidence="4" type="ORF">AJE_15279</name>
</gene>
<dbReference type="GO" id="GO:0032259">
    <property type="term" value="P:methylation"/>
    <property type="evidence" value="ECO:0007669"/>
    <property type="project" value="UniProtKB-KW"/>
</dbReference>
<dbReference type="GO" id="GO:0008168">
    <property type="term" value="F:methyltransferase activity"/>
    <property type="evidence" value="ECO:0007669"/>
    <property type="project" value="UniProtKB-KW"/>
</dbReference>
<evidence type="ECO:0000259" key="3">
    <source>
        <dbReference type="Pfam" id="PF13649"/>
    </source>
</evidence>
<evidence type="ECO:0000313" key="4">
    <source>
        <dbReference type="EMBL" id="EHR39687.1"/>
    </source>
</evidence>
<dbReference type="PANTHER" id="PTHR43861">
    <property type="entry name" value="TRANS-ACONITATE 2-METHYLTRANSFERASE-RELATED"/>
    <property type="match status" value="1"/>
</dbReference>
<evidence type="ECO:0000313" key="5">
    <source>
        <dbReference type="Proteomes" id="UP000012046"/>
    </source>
</evidence>
<name>H3ZI45_9ALTE</name>
<dbReference type="InterPro" id="IPR029063">
    <property type="entry name" value="SAM-dependent_MTases_sf"/>
</dbReference>
<dbReference type="PATRIC" id="fig|1129374.4.peg.3024"/>
<protein>
    <submittedName>
        <fullName evidence="4">Type 12 methyltransferase</fullName>
    </submittedName>
</protein>
<sequence>MQSFISQLRKTAIKCATFCCPMLKMQATNALYTDLSGYYDLMCCDINYLQQSQGIIRLQQLFGNAGLQHLDLACGTGPHIRHFIDAGFQSQGLDLNQPMLTLARTRCPEAKFLLGDMCRFELAQPVDLITCFLYSIHYTGTLELLADCIARVYRALTPGGVFCFNAVDKTKICNLSAVSHSTYYQNARFDFASAWYYSGSGEQQALKLKISKTTKLEQEYWQDEHPMVAVSFTELAELLAPYFDIQILAHDYQRIQAWDQHAGNALFVCIKRD</sequence>
<dbReference type="Gene3D" id="3.40.50.150">
    <property type="entry name" value="Vaccinia Virus protein VP39"/>
    <property type="match status" value="1"/>
</dbReference>
<evidence type="ECO:0000256" key="1">
    <source>
        <dbReference type="ARBA" id="ARBA00022603"/>
    </source>
</evidence>
<dbReference type="RefSeq" id="WP_008951602.1">
    <property type="nucleotide sequence ID" value="NZ_AHTH01000049.1"/>
</dbReference>
<keyword evidence="2 4" id="KW-0808">Transferase</keyword>
<reference evidence="4 5" key="1">
    <citation type="journal article" date="2012" name="J. Bacteriol.">
        <title>Genome Sequence of Extracellular-Protease-Producing Alishewanella jeotgali Isolated from Traditional Korean Fermented Seafood.</title>
        <authorList>
            <person name="Jung J."/>
            <person name="Chun J."/>
            <person name="Park W."/>
        </authorList>
    </citation>
    <scope>NUCLEOTIDE SEQUENCE [LARGE SCALE GENOMIC DNA]</scope>
    <source>
        <strain evidence="4 5">KCTC 22429</strain>
    </source>
</reference>
<dbReference type="InterPro" id="IPR041698">
    <property type="entry name" value="Methyltransf_25"/>
</dbReference>